<dbReference type="Pfam" id="PF11362">
    <property type="entry name" value="DUF3161"/>
    <property type="match status" value="1"/>
</dbReference>
<dbReference type="PANTHER" id="PTHR32017:SF3">
    <property type="entry name" value="SPINDLE AND KINETOCHORE-ASSOCIATED PROTEIN 2"/>
    <property type="match status" value="1"/>
</dbReference>
<proteinExistence type="inferred from homology"/>
<evidence type="ECO:0000256" key="14">
    <source>
        <dbReference type="SAM" id="MobiDB-lite"/>
    </source>
</evidence>
<evidence type="ECO:0000259" key="15">
    <source>
        <dbReference type="Pfam" id="PF16740"/>
    </source>
</evidence>
<feature type="compositionally biased region" description="Polar residues" evidence="14">
    <location>
        <begin position="156"/>
        <end position="177"/>
    </location>
</feature>
<evidence type="ECO:0000256" key="3">
    <source>
        <dbReference type="ARBA" id="ARBA00010684"/>
    </source>
</evidence>
<organism evidence="16 17">
    <name type="scientific">Patiria miniata</name>
    <name type="common">Bat star</name>
    <name type="synonym">Asterina miniata</name>
    <dbReference type="NCBI Taxonomy" id="46514"/>
    <lineage>
        <taxon>Eukaryota</taxon>
        <taxon>Metazoa</taxon>
        <taxon>Echinodermata</taxon>
        <taxon>Eleutherozoa</taxon>
        <taxon>Asterozoa</taxon>
        <taxon>Asteroidea</taxon>
        <taxon>Valvatacea</taxon>
        <taxon>Valvatida</taxon>
        <taxon>Asterinidae</taxon>
        <taxon>Patiria</taxon>
    </lineage>
</organism>
<keyword evidence="9" id="KW-0995">Kinetochore</keyword>
<evidence type="ECO:0000256" key="8">
    <source>
        <dbReference type="ARBA" id="ARBA00022776"/>
    </source>
</evidence>
<accession>A0A913ZR84</accession>
<evidence type="ECO:0000256" key="5">
    <source>
        <dbReference type="ARBA" id="ARBA00022490"/>
    </source>
</evidence>
<dbReference type="Proteomes" id="UP000887568">
    <property type="component" value="Unplaced"/>
</dbReference>
<evidence type="ECO:0000256" key="11">
    <source>
        <dbReference type="ARBA" id="ARBA00023306"/>
    </source>
</evidence>
<protein>
    <recommendedName>
        <fullName evidence="13">Protein FAM33A</fullName>
    </recommendedName>
</protein>
<evidence type="ECO:0000256" key="1">
    <source>
        <dbReference type="ARBA" id="ARBA00004186"/>
    </source>
</evidence>
<dbReference type="OrthoDB" id="193920at2759"/>
<evidence type="ECO:0000256" key="12">
    <source>
        <dbReference type="ARBA" id="ARBA00023328"/>
    </source>
</evidence>
<feature type="domain" description="Ska2 N-terminal" evidence="15">
    <location>
        <begin position="22"/>
        <end position="128"/>
    </location>
</feature>
<dbReference type="EnsemblMetazoa" id="XM_038197732.1">
    <property type="protein sequence ID" value="XP_038053660.1"/>
    <property type="gene ID" value="LOC119726123"/>
</dbReference>
<evidence type="ECO:0000256" key="6">
    <source>
        <dbReference type="ARBA" id="ARBA00022618"/>
    </source>
</evidence>
<name>A0A913ZR84_PATMI</name>
<comment type="subcellular location">
    <subcellularLocation>
        <location evidence="2">Chromosome</location>
        <location evidence="2">Centromere</location>
        <location evidence="2">Kinetochore</location>
    </subcellularLocation>
    <subcellularLocation>
        <location evidence="1">Cytoplasm</location>
        <location evidence="1">Cytoskeleton</location>
        <location evidence="1">Spindle</location>
    </subcellularLocation>
</comment>
<evidence type="ECO:0000256" key="13">
    <source>
        <dbReference type="ARBA" id="ARBA00029651"/>
    </source>
</evidence>
<evidence type="ECO:0000256" key="4">
    <source>
        <dbReference type="ARBA" id="ARBA00022454"/>
    </source>
</evidence>
<dbReference type="GeneID" id="119726123"/>
<dbReference type="GO" id="GO:0000278">
    <property type="term" value="P:mitotic cell cycle"/>
    <property type="evidence" value="ECO:0007669"/>
    <property type="project" value="TreeGrafter"/>
</dbReference>
<feature type="region of interest" description="Disordered" evidence="14">
    <location>
        <begin position="139"/>
        <end position="183"/>
    </location>
</feature>
<keyword evidence="4" id="KW-0158">Chromosome</keyword>
<comment type="similarity">
    <text evidence="3">Belongs to the SKA2 family.</text>
</comment>
<dbReference type="GO" id="GO:0008017">
    <property type="term" value="F:microtubule binding"/>
    <property type="evidence" value="ECO:0007669"/>
    <property type="project" value="InterPro"/>
</dbReference>
<evidence type="ECO:0000313" key="16">
    <source>
        <dbReference type="EnsemblMetazoa" id="XP_038053660.1"/>
    </source>
</evidence>
<dbReference type="GO" id="GO:0007059">
    <property type="term" value="P:chromosome segregation"/>
    <property type="evidence" value="ECO:0007669"/>
    <property type="project" value="InterPro"/>
</dbReference>
<dbReference type="InterPro" id="IPR042091">
    <property type="entry name" value="Ska2_N"/>
</dbReference>
<dbReference type="Gene3D" id="6.10.250.1380">
    <property type="match status" value="1"/>
</dbReference>
<evidence type="ECO:0000313" key="17">
    <source>
        <dbReference type="Proteomes" id="UP000887568"/>
    </source>
</evidence>
<keyword evidence="12" id="KW-0137">Centromere</keyword>
<evidence type="ECO:0000256" key="2">
    <source>
        <dbReference type="ARBA" id="ARBA00004629"/>
    </source>
</evidence>
<dbReference type="Pfam" id="PF16740">
    <property type="entry name" value="SKA2"/>
    <property type="match status" value="1"/>
</dbReference>
<keyword evidence="8" id="KW-0498">Mitosis</keyword>
<keyword evidence="10" id="KW-0206">Cytoskeleton</keyword>
<dbReference type="OMA" id="AMFQKAD"/>
<keyword evidence="5" id="KW-0963">Cytoplasm</keyword>
<dbReference type="AlphaFoldDB" id="A0A913ZR84"/>
<dbReference type="GO" id="GO:0005876">
    <property type="term" value="C:spindle microtubule"/>
    <property type="evidence" value="ECO:0007669"/>
    <property type="project" value="InterPro"/>
</dbReference>
<keyword evidence="7" id="KW-0493">Microtubule</keyword>
<keyword evidence="6" id="KW-0132">Cell division</keyword>
<dbReference type="GO" id="GO:0051301">
    <property type="term" value="P:cell division"/>
    <property type="evidence" value="ECO:0007669"/>
    <property type="project" value="UniProtKB-KW"/>
</dbReference>
<sequence length="273" mass="30304">MESSQQIGEREGEKLCHDMANSVDKVEALFRKAESDLEYMSRKLEDEFRQQLGGNNQHLNPSEMMQRLQRVKKEYNSLVQDAEGIKAMQSQMASYFRSQLQTACTAIKALQENAPQAQITDSSEQEAVVDSILGLRLGDQTDTNQTSDGEVCTKESPAQESSQKTKNTSGKATSELSQAEKRARNEGFTAITEEELQSVSPLVRGRVKLADVNAVYRTLFEHFKVNGNSESLTIQDMSKKGLRITGATGEAKLKVLRALKVLHMSKNGAVKLL</sequence>
<keyword evidence="17" id="KW-1185">Reference proteome</keyword>
<evidence type="ECO:0000256" key="7">
    <source>
        <dbReference type="ARBA" id="ARBA00022701"/>
    </source>
</evidence>
<reference evidence="16" key="1">
    <citation type="submission" date="2022-11" db="UniProtKB">
        <authorList>
            <consortium name="EnsemblMetazoa"/>
        </authorList>
    </citation>
    <scope>IDENTIFICATION</scope>
</reference>
<dbReference type="InterPro" id="IPR026762">
    <property type="entry name" value="Ska2"/>
</dbReference>
<keyword evidence="11" id="KW-0131">Cell cycle</keyword>
<dbReference type="PANTHER" id="PTHR32017">
    <property type="entry name" value="SPINDLE AND KINETOCHORE-ASSOCIATED PROTEIN 2"/>
    <property type="match status" value="1"/>
</dbReference>
<dbReference type="RefSeq" id="XP_038053660.1">
    <property type="nucleotide sequence ID" value="XM_038197732.1"/>
</dbReference>
<evidence type="ECO:0000256" key="9">
    <source>
        <dbReference type="ARBA" id="ARBA00022838"/>
    </source>
</evidence>
<dbReference type="GO" id="GO:0000940">
    <property type="term" value="C:outer kinetochore"/>
    <property type="evidence" value="ECO:0007669"/>
    <property type="project" value="InterPro"/>
</dbReference>
<evidence type="ECO:0000256" key="10">
    <source>
        <dbReference type="ARBA" id="ARBA00023212"/>
    </source>
</evidence>